<evidence type="ECO:0000313" key="2">
    <source>
        <dbReference type="Proteomes" id="UP000219338"/>
    </source>
</evidence>
<accession>A0A284QW78</accession>
<name>A0A284QW78_ARMOS</name>
<dbReference type="EMBL" id="FUEG01000002">
    <property type="protein sequence ID" value="SJL00714.1"/>
    <property type="molecule type" value="Genomic_DNA"/>
</dbReference>
<dbReference type="AlphaFoldDB" id="A0A284QW78"/>
<protein>
    <submittedName>
        <fullName evidence="1">Uncharacterized protein</fullName>
    </submittedName>
</protein>
<proteinExistence type="predicted"/>
<keyword evidence="2" id="KW-1185">Reference proteome</keyword>
<evidence type="ECO:0000313" key="1">
    <source>
        <dbReference type="EMBL" id="SJL00714.1"/>
    </source>
</evidence>
<dbReference type="OrthoDB" id="2837262at2759"/>
<reference evidence="2" key="1">
    <citation type="journal article" date="2017" name="Nat. Ecol. Evol.">
        <title>Genome expansion and lineage-specific genetic innovations in the forest pathogenic fungi Armillaria.</title>
        <authorList>
            <person name="Sipos G."/>
            <person name="Prasanna A.N."/>
            <person name="Walter M.C."/>
            <person name="O'Connor E."/>
            <person name="Balint B."/>
            <person name="Krizsan K."/>
            <person name="Kiss B."/>
            <person name="Hess J."/>
            <person name="Varga T."/>
            <person name="Slot J."/>
            <person name="Riley R."/>
            <person name="Boka B."/>
            <person name="Rigling D."/>
            <person name="Barry K."/>
            <person name="Lee J."/>
            <person name="Mihaltcheva S."/>
            <person name="LaButti K."/>
            <person name="Lipzen A."/>
            <person name="Waldron R."/>
            <person name="Moloney N.M."/>
            <person name="Sperisen C."/>
            <person name="Kredics L."/>
            <person name="Vagvoelgyi C."/>
            <person name="Patrignani A."/>
            <person name="Fitzpatrick D."/>
            <person name="Nagy I."/>
            <person name="Doyle S."/>
            <person name="Anderson J.B."/>
            <person name="Grigoriev I.V."/>
            <person name="Gueldener U."/>
            <person name="Muensterkoetter M."/>
            <person name="Nagy L.G."/>
        </authorList>
    </citation>
    <scope>NUCLEOTIDE SEQUENCE [LARGE SCALE GENOMIC DNA]</scope>
    <source>
        <strain evidence="2">C18/9</strain>
    </source>
</reference>
<dbReference type="OMA" id="LICEYCF"/>
<organism evidence="1 2">
    <name type="scientific">Armillaria ostoyae</name>
    <name type="common">Armillaria root rot fungus</name>
    <dbReference type="NCBI Taxonomy" id="47428"/>
    <lineage>
        <taxon>Eukaryota</taxon>
        <taxon>Fungi</taxon>
        <taxon>Dikarya</taxon>
        <taxon>Basidiomycota</taxon>
        <taxon>Agaricomycotina</taxon>
        <taxon>Agaricomycetes</taxon>
        <taxon>Agaricomycetidae</taxon>
        <taxon>Agaricales</taxon>
        <taxon>Marasmiineae</taxon>
        <taxon>Physalacriaceae</taxon>
        <taxon>Armillaria</taxon>
    </lineage>
</organism>
<dbReference type="Proteomes" id="UP000219338">
    <property type="component" value="Unassembled WGS sequence"/>
</dbReference>
<sequence>MESVNVDIHACISLGTTFDSMVVLSAKPDIRHFVETNRPPILAKLMKLNIVLSIYIHLLAASAALICEYCFCFEDAANIGLPILTTKGACNDFQTLTGCETKLVLCLDGIASEKNATDIQADSK</sequence>
<gene>
    <name evidence="1" type="ORF">ARMOST_04028</name>
</gene>